<dbReference type="InterPro" id="IPR003801">
    <property type="entry name" value="GTP_cyclohydrolase_FolE2/MptA"/>
</dbReference>
<protein>
    <recommendedName>
        <fullName evidence="2">GTP cyclohydrolase FolE2</fullName>
        <ecNumber evidence="2">3.5.4.16</ecNumber>
    </recommendedName>
</protein>
<sequence length="258" mass="29398">MKDVQSQKDTRNIALKKVGINDLKWPIKVLDKTSGEQTTVSTMDLSVYLPHDQRGTHMSRFVEVIKEAPQFSPKGLEEMLKHLVERLEAKTGHCRIAFDYFVTKASPVTGIMAPYDVQCCFDAEYSVETGFKFILEVAVPATTLCPCSKEISEFGAHNQRAIIKMKIEMDKLIWIEDLVKIAEESASSPIFTLLKRQDEKWVTEQAYLNPRFVEDVARETAARLEAYEGITWYSTYVESIESIHNHNAFAYTEKGCTL</sequence>
<dbReference type="EC" id="3.5.4.16" evidence="2"/>
<dbReference type="OrthoDB" id="9774824at2"/>
<name>A0A0J8D980_CLOCY</name>
<reference evidence="3 4" key="1">
    <citation type="submission" date="2015-06" db="EMBL/GenBank/DDBJ databases">
        <title>Draft genome sequence of the purine-degrading Clostridium cylindrosporum HC-1 (DSM 605).</title>
        <authorList>
            <person name="Poehlein A."/>
            <person name="Schiel-Bengelsdorf B."/>
            <person name="Bengelsdorf F."/>
            <person name="Daniel R."/>
            <person name="Duerre P."/>
        </authorList>
    </citation>
    <scope>NUCLEOTIDE SEQUENCE [LARGE SCALE GENOMIC DNA]</scope>
    <source>
        <strain evidence="3 4">DSM 605</strain>
    </source>
</reference>
<evidence type="ECO:0000256" key="1">
    <source>
        <dbReference type="ARBA" id="ARBA00022801"/>
    </source>
</evidence>
<proteinExistence type="inferred from homology"/>
<dbReference type="UniPathway" id="UPA00848">
    <property type="reaction ID" value="UER00151"/>
</dbReference>
<accession>A0A0J8D980</accession>
<organism evidence="3 4">
    <name type="scientific">Clostridium cylindrosporum DSM 605</name>
    <dbReference type="NCBI Taxonomy" id="1121307"/>
    <lineage>
        <taxon>Bacteria</taxon>
        <taxon>Bacillati</taxon>
        <taxon>Bacillota</taxon>
        <taxon>Clostridia</taxon>
        <taxon>Eubacteriales</taxon>
        <taxon>Clostridiaceae</taxon>
        <taxon>Clostridium</taxon>
    </lineage>
</organism>
<dbReference type="Proteomes" id="UP000036756">
    <property type="component" value="Unassembled WGS sequence"/>
</dbReference>
<comment type="similarity">
    <text evidence="2">Belongs to the GTP cyclohydrolase IV family.</text>
</comment>
<evidence type="ECO:0000313" key="4">
    <source>
        <dbReference type="Proteomes" id="UP000036756"/>
    </source>
</evidence>
<dbReference type="RefSeq" id="WP_048571295.1">
    <property type="nucleotide sequence ID" value="NZ_LFVU01000028.1"/>
</dbReference>
<dbReference type="Gene3D" id="3.10.270.10">
    <property type="entry name" value="Urate Oxidase"/>
    <property type="match status" value="1"/>
</dbReference>
<comment type="pathway">
    <text evidence="2">Cofactor biosynthesis; 7,8-dihydroneopterin triphosphate biosynthesis; 7,8-dihydroneopterin triphosphate from GTP: step 1/1.</text>
</comment>
<feature type="site" description="May be catalytically important" evidence="2">
    <location>
        <position position="145"/>
    </location>
</feature>
<dbReference type="HAMAP" id="MF_01527_B">
    <property type="entry name" value="GTP_cyclohydrol_B"/>
    <property type="match status" value="1"/>
</dbReference>
<dbReference type="InterPro" id="IPR022838">
    <property type="entry name" value="GTP_cyclohydrolase_FolE2"/>
</dbReference>
<evidence type="ECO:0000313" key="3">
    <source>
        <dbReference type="EMBL" id="KMT20894.1"/>
    </source>
</evidence>
<dbReference type="PATRIC" id="fig|1121307.3.peg.489"/>
<comment type="caution">
    <text evidence="3">The sequence shown here is derived from an EMBL/GenBank/DDBJ whole genome shotgun (WGS) entry which is preliminary data.</text>
</comment>
<dbReference type="STRING" id="1121307.CLCY_1c01280"/>
<evidence type="ECO:0000256" key="2">
    <source>
        <dbReference type="HAMAP-Rule" id="MF_01527"/>
    </source>
</evidence>
<dbReference type="Pfam" id="PF02649">
    <property type="entry name" value="GCHY-1"/>
    <property type="match status" value="1"/>
</dbReference>
<dbReference type="GO" id="GO:0046654">
    <property type="term" value="P:tetrahydrofolate biosynthetic process"/>
    <property type="evidence" value="ECO:0007669"/>
    <property type="project" value="UniProtKB-UniRule"/>
</dbReference>
<gene>
    <name evidence="2 3" type="primary">folE2</name>
    <name evidence="3" type="ORF">CLCY_1c01280</name>
</gene>
<dbReference type="PANTHER" id="PTHR36445">
    <property type="entry name" value="GTP CYCLOHYDROLASE MPTA"/>
    <property type="match status" value="1"/>
</dbReference>
<dbReference type="AlphaFoldDB" id="A0A0J8D980"/>
<comment type="catalytic activity">
    <reaction evidence="2">
        <text>GTP + H2O = 7,8-dihydroneopterin 3'-triphosphate + formate + H(+)</text>
        <dbReference type="Rhea" id="RHEA:17473"/>
        <dbReference type="ChEBI" id="CHEBI:15377"/>
        <dbReference type="ChEBI" id="CHEBI:15378"/>
        <dbReference type="ChEBI" id="CHEBI:15740"/>
        <dbReference type="ChEBI" id="CHEBI:37565"/>
        <dbReference type="ChEBI" id="CHEBI:58462"/>
        <dbReference type="EC" id="3.5.4.16"/>
    </reaction>
</comment>
<dbReference type="EMBL" id="LFVU01000028">
    <property type="protein sequence ID" value="KMT20894.1"/>
    <property type="molecule type" value="Genomic_DNA"/>
</dbReference>
<dbReference type="GO" id="GO:0003934">
    <property type="term" value="F:GTP cyclohydrolase I activity"/>
    <property type="evidence" value="ECO:0007669"/>
    <property type="project" value="UniProtKB-UniRule"/>
</dbReference>
<comment type="function">
    <text evidence="2">Converts GTP to 7,8-dihydroneopterin triphosphate.</text>
</comment>
<dbReference type="NCBIfam" id="NF010200">
    <property type="entry name" value="PRK13674.1-1"/>
    <property type="match status" value="1"/>
</dbReference>
<keyword evidence="4" id="KW-1185">Reference proteome</keyword>
<dbReference type="PANTHER" id="PTHR36445:SF1">
    <property type="entry name" value="GTP CYCLOHYDROLASE MPTA"/>
    <property type="match status" value="1"/>
</dbReference>
<keyword evidence="1 2" id="KW-0378">Hydrolase</keyword>